<evidence type="ECO:0000313" key="1">
    <source>
        <dbReference type="EMBL" id="QJA58185.1"/>
    </source>
</evidence>
<name>A0A6M3ILH7_9ZZZZ</name>
<sequence>MTAAYTPDETTHHATITCPADGERRTASSPNIPIQQVADNVAFARESLWWDHYLNNAGGQIELVDDGDYPLIVHLAIAAADLLEDDLLEVTASATLLDTTGGGAFTTRLLDTISTDNIGDGVWRGAIANGGYATCHMHGVAEVTAAQAAAGMDISFEVGLPGLDVSVQSPAHIFVRRLRPTP</sequence>
<protein>
    <submittedName>
        <fullName evidence="1">Uncharacterized protein</fullName>
    </submittedName>
</protein>
<dbReference type="EMBL" id="MT141312">
    <property type="protein sequence ID" value="QJA58185.1"/>
    <property type="molecule type" value="Genomic_DNA"/>
</dbReference>
<dbReference type="AlphaFoldDB" id="A0A6M3ILH7"/>
<proteinExistence type="predicted"/>
<accession>A0A6M3ILH7</accession>
<reference evidence="1" key="1">
    <citation type="submission" date="2020-03" db="EMBL/GenBank/DDBJ databases">
        <title>The deep terrestrial virosphere.</title>
        <authorList>
            <person name="Holmfeldt K."/>
            <person name="Nilsson E."/>
            <person name="Simone D."/>
            <person name="Lopez-Fernandez M."/>
            <person name="Wu X."/>
            <person name="de Brujin I."/>
            <person name="Lundin D."/>
            <person name="Andersson A."/>
            <person name="Bertilsson S."/>
            <person name="Dopson M."/>
        </authorList>
    </citation>
    <scope>NUCLEOTIDE SEQUENCE</scope>
    <source>
        <strain evidence="1">MM415B01486</strain>
    </source>
</reference>
<gene>
    <name evidence="1" type="ORF">MM415B01486_0007</name>
</gene>
<organism evidence="1">
    <name type="scientific">viral metagenome</name>
    <dbReference type="NCBI Taxonomy" id="1070528"/>
    <lineage>
        <taxon>unclassified sequences</taxon>
        <taxon>metagenomes</taxon>
        <taxon>organismal metagenomes</taxon>
    </lineage>
</organism>